<dbReference type="KEGG" id="oai:OLEAN_C09470"/>
<dbReference type="HOGENOM" id="CLU_2771827_0_0_6"/>
<accession>R4YPG5</accession>
<evidence type="ECO:0000256" key="2">
    <source>
        <dbReference type="ARBA" id="ARBA00007375"/>
    </source>
</evidence>
<name>R4YPG5_OLEAN</name>
<evidence type="ECO:0000256" key="3">
    <source>
        <dbReference type="ARBA" id="ARBA00022692"/>
    </source>
</evidence>
<dbReference type="Pfam" id="PF07947">
    <property type="entry name" value="YhhN"/>
    <property type="match status" value="1"/>
</dbReference>
<dbReference type="GO" id="GO:0016020">
    <property type="term" value="C:membrane"/>
    <property type="evidence" value="ECO:0007669"/>
    <property type="project" value="UniProtKB-SubCell"/>
</dbReference>
<proteinExistence type="inferred from homology"/>
<gene>
    <name evidence="7" type="ORF">OLEAN_C09470</name>
</gene>
<dbReference type="OrthoDB" id="8925650at2"/>
<feature type="transmembrane region" description="Helical" evidence="6">
    <location>
        <begin position="45"/>
        <end position="63"/>
    </location>
</feature>
<comment type="similarity">
    <text evidence="2">Belongs to the TMEM86 family.</text>
</comment>
<keyword evidence="4 6" id="KW-1133">Transmembrane helix</keyword>
<reference evidence="7 8" key="1">
    <citation type="journal article" date="2013" name="Nat. Commun.">
        <title>Genome sequence and functional genomic analysis of the oil-degrading bacterium Oleispira antarctica.</title>
        <authorList>
            <person name="Kube M."/>
            <person name="Chernikova T.N."/>
            <person name="Al-Ramahi Y."/>
            <person name="Beloqui A."/>
            <person name="Lopez-Cortez N."/>
            <person name="Guazzaroni M.E."/>
            <person name="Heipieper H.J."/>
            <person name="Klages S."/>
            <person name="Kotsyurbenko O.R."/>
            <person name="Langer I."/>
            <person name="Nechitaylo T.Y."/>
            <person name="Lunsdorf H."/>
            <person name="Fernandez M."/>
            <person name="Juarez S."/>
            <person name="Ciordia S."/>
            <person name="Singer A."/>
            <person name="Kagan O."/>
            <person name="Egorova O."/>
            <person name="Petit P.A."/>
            <person name="Stogios P."/>
            <person name="Kim Y."/>
            <person name="Tchigvintsev A."/>
            <person name="Flick R."/>
            <person name="Denaro R."/>
            <person name="Genovese M."/>
            <person name="Albar J.P."/>
            <person name="Reva O.N."/>
            <person name="Martinez-Gomariz M."/>
            <person name="Tran H."/>
            <person name="Ferrer M."/>
            <person name="Savchenko A."/>
            <person name="Yakunin A.F."/>
            <person name="Yakimov M.M."/>
            <person name="Golyshina O.V."/>
            <person name="Reinhardt R."/>
            <person name="Golyshin P.N."/>
        </authorList>
    </citation>
    <scope>NUCLEOTIDE SEQUENCE [LARGE SCALE GENOMIC DNA]</scope>
</reference>
<organism evidence="7 8">
    <name type="scientific">Oleispira antarctica RB-8</name>
    <dbReference type="NCBI Taxonomy" id="698738"/>
    <lineage>
        <taxon>Bacteria</taxon>
        <taxon>Pseudomonadati</taxon>
        <taxon>Pseudomonadota</taxon>
        <taxon>Gammaproteobacteria</taxon>
        <taxon>Oceanospirillales</taxon>
        <taxon>Oceanospirillaceae</taxon>
        <taxon>Oleispira</taxon>
    </lineage>
</organism>
<dbReference type="STRING" id="698738.OLEAN_C09470"/>
<evidence type="ECO:0000256" key="5">
    <source>
        <dbReference type="ARBA" id="ARBA00023136"/>
    </source>
</evidence>
<evidence type="ECO:0000256" key="4">
    <source>
        <dbReference type="ARBA" id="ARBA00022989"/>
    </source>
</evidence>
<dbReference type="AlphaFoldDB" id="R4YPG5"/>
<protein>
    <submittedName>
        <fullName evidence="7">YhhN-like family protein</fullName>
    </submittedName>
</protein>
<dbReference type="EMBL" id="FO203512">
    <property type="protein sequence ID" value="CCK75123.1"/>
    <property type="molecule type" value="Genomic_DNA"/>
</dbReference>
<sequence>MATIAFSTSLVKDTLWVNVGGITFLIADALIGVNRFIMTFDYSTTIIVTAYISAQLMIVWGLLFHRHGE</sequence>
<keyword evidence="8" id="KW-1185">Reference proteome</keyword>
<comment type="subcellular location">
    <subcellularLocation>
        <location evidence="1">Membrane</location>
        <topology evidence="1">Multi-pass membrane protein</topology>
    </subcellularLocation>
</comment>
<dbReference type="Proteomes" id="UP000032749">
    <property type="component" value="Chromosome"/>
</dbReference>
<dbReference type="InterPro" id="IPR012506">
    <property type="entry name" value="TMEM86B-like"/>
</dbReference>
<evidence type="ECO:0000256" key="6">
    <source>
        <dbReference type="SAM" id="Phobius"/>
    </source>
</evidence>
<feature type="transmembrane region" description="Helical" evidence="6">
    <location>
        <begin position="15"/>
        <end position="33"/>
    </location>
</feature>
<keyword evidence="5 6" id="KW-0472">Membrane</keyword>
<evidence type="ECO:0000313" key="7">
    <source>
        <dbReference type="EMBL" id="CCK75123.1"/>
    </source>
</evidence>
<evidence type="ECO:0000313" key="8">
    <source>
        <dbReference type="Proteomes" id="UP000032749"/>
    </source>
</evidence>
<keyword evidence="3 6" id="KW-0812">Transmembrane</keyword>
<evidence type="ECO:0000256" key="1">
    <source>
        <dbReference type="ARBA" id="ARBA00004141"/>
    </source>
</evidence>